<evidence type="ECO:0000256" key="6">
    <source>
        <dbReference type="ARBA" id="ARBA00056794"/>
    </source>
</evidence>
<dbReference type="Gene3D" id="1.10.287.130">
    <property type="match status" value="1"/>
</dbReference>
<evidence type="ECO:0000256" key="1">
    <source>
        <dbReference type="ARBA" id="ARBA00009625"/>
    </source>
</evidence>
<comment type="similarity">
    <text evidence="1">Belongs to the SIMIBI class G3E GTPase family. ArgK/MeaB subfamily.</text>
</comment>
<evidence type="ECO:0000256" key="4">
    <source>
        <dbReference type="ARBA" id="ARBA00023134"/>
    </source>
</evidence>
<dbReference type="AlphaFoldDB" id="A0A2G8L8D5"/>
<dbReference type="OrthoDB" id="1476984at2759"/>
<accession>A0A2G8L8D5</accession>
<gene>
    <name evidence="9" type="ORF">BSL78_06592</name>
</gene>
<keyword evidence="10" id="KW-1185">Reference proteome</keyword>
<dbReference type="GO" id="GO:0005525">
    <property type="term" value="F:GTP binding"/>
    <property type="evidence" value="ECO:0007669"/>
    <property type="project" value="UniProtKB-KW"/>
</dbReference>
<evidence type="ECO:0000313" key="9">
    <source>
        <dbReference type="EMBL" id="PIK56523.1"/>
    </source>
</evidence>
<dbReference type="PANTHER" id="PTHR23408">
    <property type="entry name" value="METHYLMALONYL-COA MUTASE"/>
    <property type="match status" value="1"/>
</dbReference>
<dbReference type="GO" id="GO:0003924">
    <property type="term" value="F:GTPase activity"/>
    <property type="evidence" value="ECO:0007669"/>
    <property type="project" value="InterPro"/>
</dbReference>
<evidence type="ECO:0000256" key="2">
    <source>
        <dbReference type="ARBA" id="ARBA00022741"/>
    </source>
</evidence>
<sequence length="431" mass="48083">MRHTISPFGVIYVNFITLVMSKAYRIVFVLRAGTFLPYKARLSACSRSSSDNDSSRSKFSSVTTNDESDVTVTESEPTKTDFVNDLADSLLVRRERWALAKAITLAESTNLVKRKEAQRLMSMTLEHLKTTESHKKFKSSFRIGLTGPPGAGKSTFIEAFGKMLTKSGQQVAVLAVDPSSSVSGGSLLGDKTRMPELSRDPKAYIRASPSSGTLGGVTRTTNETILLCEGAGFDIILVETVGVGQSEYVVADMVDVLVLIIPPAGGDELQGIKRGIVERTDIVLVNKADGDLKIPARRVRGEYTSAIKIMRQRSKVWKPKVLQVSSKEGTNLDKTWDLLQEFKSTMITHGLFQAKRRQQQRVWMWSHIQDRMLEAFREDTHISNDIQLWERRVLAGTVTPGMAADALLEKYLPKGKHKHESKFVKSRWMDR</sequence>
<feature type="compositionally biased region" description="Polar residues" evidence="8">
    <location>
        <begin position="62"/>
        <end position="75"/>
    </location>
</feature>
<feature type="region of interest" description="Disordered" evidence="8">
    <location>
        <begin position="45"/>
        <end position="76"/>
    </location>
</feature>
<dbReference type="CDD" id="cd03114">
    <property type="entry name" value="MMAA-like"/>
    <property type="match status" value="1"/>
</dbReference>
<comment type="caution">
    <text evidence="9">The sequence shown here is derived from an EMBL/GenBank/DDBJ whole genome shotgun (WGS) entry which is preliminary data.</text>
</comment>
<comment type="subunit">
    <text evidence="7">Homodimer. Interacts with MMUT (the apoenzyme form); the interaction is GTP dependent.</text>
</comment>
<dbReference type="EMBL" id="MRZV01000173">
    <property type="protein sequence ID" value="PIK56523.1"/>
    <property type="molecule type" value="Genomic_DNA"/>
</dbReference>
<dbReference type="InterPro" id="IPR027417">
    <property type="entry name" value="P-loop_NTPase"/>
</dbReference>
<comment type="function">
    <text evidence="6">GTPase, binds and hydrolyzes GTP. Involved in intracellular vitamin B12 metabolism, mediates the transport of cobalamin (Cbl) into mitochondria for the final steps of adenosylcobalamin (AdoCbl) synthesis. Functions as a G-protein chaperone that assists AdoCbl cofactor delivery from MMAB to the methylmalonyl-CoA mutase (MMUT). Plays a dual role as both a protectase and a reactivase for MMUT. Protects MMUT from progressive inactivation by oxidation by decreasing the rate of the formation of the oxidized inactive cofactor hydroxocobalamin (OH2Cbl). Additionally acts a reactivase by promoting the replacement of OH2Cbl by the active cofactor AdoCbl, restoring the activity of MMUT in the presence and hydrolysis of GTP.</text>
</comment>
<name>A0A2G8L8D5_STIJA</name>
<organism evidence="9 10">
    <name type="scientific">Stichopus japonicus</name>
    <name type="common">Sea cucumber</name>
    <dbReference type="NCBI Taxonomy" id="307972"/>
    <lineage>
        <taxon>Eukaryota</taxon>
        <taxon>Metazoa</taxon>
        <taxon>Echinodermata</taxon>
        <taxon>Eleutherozoa</taxon>
        <taxon>Echinozoa</taxon>
        <taxon>Holothuroidea</taxon>
        <taxon>Aspidochirotacea</taxon>
        <taxon>Aspidochirotida</taxon>
        <taxon>Stichopodidae</taxon>
        <taxon>Apostichopus</taxon>
    </lineage>
</organism>
<dbReference type="NCBIfam" id="NF006958">
    <property type="entry name" value="PRK09435.1"/>
    <property type="match status" value="1"/>
</dbReference>
<dbReference type="PANTHER" id="PTHR23408:SF3">
    <property type="entry name" value="METHYLMALONIC ACIDURIA TYPE A PROTEIN, MITOCHONDRIAL"/>
    <property type="match status" value="1"/>
</dbReference>
<keyword evidence="3" id="KW-0378">Hydrolase</keyword>
<feature type="compositionally biased region" description="Low complexity" evidence="8">
    <location>
        <begin position="45"/>
        <end position="61"/>
    </location>
</feature>
<dbReference type="InterPro" id="IPR005129">
    <property type="entry name" value="GTPase_ArgK"/>
</dbReference>
<proteinExistence type="inferred from homology"/>
<protein>
    <submittedName>
        <fullName evidence="9">Putative methylmalonic aciduria type A-like, mitochondrial</fullName>
    </submittedName>
</protein>
<dbReference type="STRING" id="307972.A0A2G8L8D5"/>
<dbReference type="NCBIfam" id="TIGR00750">
    <property type="entry name" value="lao"/>
    <property type="match status" value="1"/>
</dbReference>
<evidence type="ECO:0000256" key="8">
    <source>
        <dbReference type="SAM" id="MobiDB-lite"/>
    </source>
</evidence>
<dbReference type="FunFam" id="3.40.50.300:FF:000647">
    <property type="entry name" value="Methylmalonic aciduria type A homolog, mitochondrial"/>
    <property type="match status" value="1"/>
</dbReference>
<dbReference type="Pfam" id="PF03308">
    <property type="entry name" value="MeaB"/>
    <property type="match status" value="1"/>
</dbReference>
<keyword evidence="4" id="KW-0342">GTP-binding</keyword>
<dbReference type="GO" id="GO:0005737">
    <property type="term" value="C:cytoplasm"/>
    <property type="evidence" value="ECO:0007669"/>
    <property type="project" value="TreeGrafter"/>
</dbReference>
<dbReference type="SUPFAM" id="SSF52540">
    <property type="entry name" value="P-loop containing nucleoside triphosphate hydrolases"/>
    <property type="match status" value="1"/>
</dbReference>
<dbReference type="Proteomes" id="UP000230750">
    <property type="component" value="Unassembled WGS sequence"/>
</dbReference>
<keyword evidence="2" id="KW-0547">Nucleotide-binding</keyword>
<evidence type="ECO:0000256" key="5">
    <source>
        <dbReference type="ARBA" id="ARBA00048548"/>
    </source>
</evidence>
<reference evidence="9 10" key="1">
    <citation type="journal article" date="2017" name="PLoS Biol.">
        <title>The sea cucumber genome provides insights into morphological evolution and visceral regeneration.</title>
        <authorList>
            <person name="Zhang X."/>
            <person name="Sun L."/>
            <person name="Yuan J."/>
            <person name="Sun Y."/>
            <person name="Gao Y."/>
            <person name="Zhang L."/>
            <person name="Li S."/>
            <person name="Dai H."/>
            <person name="Hamel J.F."/>
            <person name="Liu C."/>
            <person name="Yu Y."/>
            <person name="Liu S."/>
            <person name="Lin W."/>
            <person name="Guo K."/>
            <person name="Jin S."/>
            <person name="Xu P."/>
            <person name="Storey K.B."/>
            <person name="Huan P."/>
            <person name="Zhang T."/>
            <person name="Zhou Y."/>
            <person name="Zhang J."/>
            <person name="Lin C."/>
            <person name="Li X."/>
            <person name="Xing L."/>
            <person name="Huo D."/>
            <person name="Sun M."/>
            <person name="Wang L."/>
            <person name="Mercier A."/>
            <person name="Li F."/>
            <person name="Yang H."/>
            <person name="Xiang J."/>
        </authorList>
    </citation>
    <scope>NUCLEOTIDE SEQUENCE [LARGE SCALE GENOMIC DNA]</scope>
    <source>
        <strain evidence="9">Shaxun</strain>
        <tissue evidence="9">Muscle</tissue>
    </source>
</reference>
<evidence type="ECO:0000256" key="7">
    <source>
        <dbReference type="ARBA" id="ARBA00062796"/>
    </source>
</evidence>
<evidence type="ECO:0000256" key="3">
    <source>
        <dbReference type="ARBA" id="ARBA00022801"/>
    </source>
</evidence>
<dbReference type="Gene3D" id="1.20.5.170">
    <property type="match status" value="1"/>
</dbReference>
<evidence type="ECO:0000313" key="10">
    <source>
        <dbReference type="Proteomes" id="UP000230750"/>
    </source>
</evidence>
<comment type="catalytic activity">
    <reaction evidence="5">
        <text>GTP + H2O = GDP + phosphate + H(+)</text>
        <dbReference type="Rhea" id="RHEA:19669"/>
        <dbReference type="ChEBI" id="CHEBI:15377"/>
        <dbReference type="ChEBI" id="CHEBI:15378"/>
        <dbReference type="ChEBI" id="CHEBI:37565"/>
        <dbReference type="ChEBI" id="CHEBI:43474"/>
        <dbReference type="ChEBI" id="CHEBI:58189"/>
    </reaction>
</comment>
<dbReference type="Gene3D" id="3.40.50.300">
    <property type="entry name" value="P-loop containing nucleotide triphosphate hydrolases"/>
    <property type="match status" value="1"/>
</dbReference>